<gene>
    <name evidence="2" type="ORF">PAESOLCIP111_01707</name>
</gene>
<accession>A0A916K065</accession>
<dbReference type="GO" id="GO:0016747">
    <property type="term" value="F:acyltransferase activity, transferring groups other than amino-acyl groups"/>
    <property type="evidence" value="ECO:0007669"/>
    <property type="project" value="InterPro"/>
</dbReference>
<evidence type="ECO:0000313" key="2">
    <source>
        <dbReference type="EMBL" id="CAG7614425.1"/>
    </source>
</evidence>
<keyword evidence="3" id="KW-1185">Reference proteome</keyword>
<feature type="domain" description="N-acetyltransferase" evidence="1">
    <location>
        <begin position="20"/>
        <end position="154"/>
    </location>
</feature>
<dbReference type="EMBL" id="CAJVAS010000005">
    <property type="protein sequence ID" value="CAG7614425.1"/>
    <property type="molecule type" value="Genomic_DNA"/>
</dbReference>
<proteinExistence type="predicted"/>
<evidence type="ECO:0000313" key="3">
    <source>
        <dbReference type="Proteomes" id="UP000693672"/>
    </source>
</evidence>
<evidence type="ECO:0000259" key="1">
    <source>
        <dbReference type="PROSITE" id="PS51186"/>
    </source>
</evidence>
<dbReference type="PROSITE" id="PS51186">
    <property type="entry name" value="GNAT"/>
    <property type="match status" value="1"/>
</dbReference>
<comment type="caution">
    <text evidence="2">The sequence shown here is derived from an EMBL/GenBank/DDBJ whole genome shotgun (WGS) entry which is preliminary data.</text>
</comment>
<sequence>MLVLTAEVPADESFLRVLYADVRNEEVQRFGWGDGQVQAFLAMQFDMQRRAYRMQYPEAEYRTVRDAGQPIGRIVTVKQPHAIALVDLSLLAACRNRGIGTKLLLRLQQEAADCGKPIQLKVLHTNPARRLYERLGFRTSETSQMYDVMQWHPVTQ</sequence>
<dbReference type="Pfam" id="PF00583">
    <property type="entry name" value="Acetyltransf_1"/>
    <property type="match status" value="1"/>
</dbReference>
<name>A0A916K065_9BACL</name>
<dbReference type="Proteomes" id="UP000693672">
    <property type="component" value="Unassembled WGS sequence"/>
</dbReference>
<dbReference type="CDD" id="cd04301">
    <property type="entry name" value="NAT_SF"/>
    <property type="match status" value="1"/>
</dbReference>
<reference evidence="2" key="1">
    <citation type="submission" date="2021-06" db="EMBL/GenBank/DDBJ databases">
        <authorList>
            <person name="Criscuolo A."/>
        </authorList>
    </citation>
    <scope>NUCLEOTIDE SEQUENCE</scope>
    <source>
        <strain evidence="2">CIP111600</strain>
    </source>
</reference>
<protein>
    <recommendedName>
        <fullName evidence="1">N-acetyltransferase domain-containing protein</fullName>
    </recommendedName>
</protein>
<organism evidence="2 3">
    <name type="scientific">Paenibacillus solanacearum</name>
    <dbReference type="NCBI Taxonomy" id="2048548"/>
    <lineage>
        <taxon>Bacteria</taxon>
        <taxon>Bacillati</taxon>
        <taxon>Bacillota</taxon>
        <taxon>Bacilli</taxon>
        <taxon>Bacillales</taxon>
        <taxon>Paenibacillaceae</taxon>
        <taxon>Paenibacillus</taxon>
    </lineage>
</organism>
<dbReference type="InterPro" id="IPR000182">
    <property type="entry name" value="GNAT_dom"/>
</dbReference>
<dbReference type="AlphaFoldDB" id="A0A916K065"/>